<dbReference type="EMBL" id="JBBMFF010000092">
    <property type="protein sequence ID" value="MEQ2509960.1"/>
    <property type="molecule type" value="Genomic_DNA"/>
</dbReference>
<feature type="chain" id="PRO_5045964005" evidence="1">
    <location>
        <begin position="28"/>
        <end position="1612"/>
    </location>
</feature>
<dbReference type="Proteomes" id="UP001491552">
    <property type="component" value="Unassembled WGS sequence"/>
</dbReference>
<dbReference type="SUPFAM" id="SSF52317">
    <property type="entry name" value="Class I glutamine amidotransferase-like"/>
    <property type="match status" value="1"/>
</dbReference>
<sequence>MRKHLSRVMAALLVLAMALTMLPVVSAAKERFTATPIDGIPESGQTFVIYSAPAGGVFSPAAAGGAVGVSAASGSEESANLTVQTGAGAYQAVKNADGTYYLTCGGQYLTVDSAEKLTFENEPKSGSSMSSKWKIADAGKDYDGFSIASAEVKYNNYEIFLEFYTSFKAWTYNPNKNDWSIYVFRFFSVDGTADPDNDGYIGTRPEAGELPKDGQTVVIYNDNAGAVMGPQTDDTTAPSLTGVEATPKGSGIEVGNGGLIFTVHTDGTYYTFENQGKFLRTSENQSDGSNAECLYFDTVESDYTKWTLEKKSEGYIIYNKTAKYNNKKVCIEYFSNGFSGWTYNGSLELFAMKFYPVQDELNIGYVLNPKVSFKAADAYQGLDYTFSVTLDDLSDITEMTVQYQTTGAAVTLTAASVEGKVYTYTVPMAALSGQMSLKLTASAKNSFGMTYSGETTVQVLDEPVLTNVMPAANEATGANKRPEIGAVAANLGEGPTFSMKLNGESVTPVLKDGRLTYTPAKDLADGKYVVELTVTRKDGKKAEKIWSFFVGESGLSLYFGQMHSHTAEYSDGAGTLEDAYEHAMQAKDVDFLIVTDHSNYFDTKSSATKTSYYDLSSLEKTADGTMTKWEEAKKTAEKYNALSTDFIAAYGYEMTWSGGPGHTNTFNTYGIVSRNNGELNEKSNSYAGMHLYNDLMVNANKGLDVNGEAVAAGVKTKWLENAPVVSQFNHPGTTFGTFDDFAGYTPSRDVVLNLVEVGNGEGAVGGSSYWPSYSEYDKALSKGWHVAPTNNQDNHKGKWGDSNTCRDVIVTDDFTEAGLYAAMAERRVYATEDQNLAIYYYLNDTLMGGIISLEDGQTLETVRVKASIADPDGEELGKVEVIGANGITVKTFEISGSTYELDAELPNTEPYYYLKVTQADGDIAVTAPVWVGEATPITADLKNSTALSTVGTSETITSTITNAATANYQISKVELTVTVGGTTTTVETQTPAKTLAPDQKETFSFTFKPTAAGAQTLRVLYTGTYEGEEFQCAATLELKVYDAADLINVGVDHGHDNYYLSGDYAGSAGNFISFCADNGVKCSYIEAGQFTYDNLKNYTLLVLTVPYRRNTAKATMYTEAEIAALKQYTDNGGKVILCSKSDRDNKYDNCAENSNALLTAIGAHSRIVNGIIVDNDLKANEAYRLYLSSKENFNTGHPFTAGAYTSSNAFGTTPATDNQTGFQLYNGGPVEVLDESKVQVLVRGYQSTWGTHYDGYFDGSSFVPEYDESVDGRVTVKKGDVNVMTYEDLPGGGWVITSGVTFFSNYDIKSDQDYANRFILRNILNSLKPAETVTKIADVHKAAEKEEFTVEGTVTANASGYDKNTAFFDCIYVQDDTRGINVFPVAGNYAEGMKVRVHGGVTYYCGEIELNLSSDYNGSIEIISDDITPLEPQLVTAKAAMADENIGNLMRVEGKITEIHKTAGVVDKIYVQDETGTALLFINGYITSTDTSLDKLTVGMTVSGIGIGSRDVDEESADSAILARLRVRDRADIHEISAPHTHTWGAWETTEPAGCFHEGKQTRTCSGCGATETRTIPANSDNCPSKAFTDRPDRGWYHESVDYVLETGLMNG</sequence>
<dbReference type="InterPro" id="IPR013783">
    <property type="entry name" value="Ig-like_fold"/>
</dbReference>
<proteinExistence type="predicted"/>
<accession>A0ABV1G3I3</accession>
<keyword evidence="1" id="KW-0732">Signal</keyword>
<comment type="caution">
    <text evidence="2">The sequence shown here is derived from an EMBL/GenBank/DDBJ whole genome shotgun (WGS) entry which is preliminary data.</text>
</comment>
<dbReference type="InterPro" id="IPR016195">
    <property type="entry name" value="Pol/histidinol_Pase-like"/>
</dbReference>
<dbReference type="Gene3D" id="3.40.50.880">
    <property type="match status" value="1"/>
</dbReference>
<evidence type="ECO:0000313" key="2">
    <source>
        <dbReference type="EMBL" id="MEQ2509960.1"/>
    </source>
</evidence>
<feature type="non-terminal residue" evidence="2">
    <location>
        <position position="1612"/>
    </location>
</feature>
<organism evidence="2 3">
    <name type="scientific">Faecousia intestinalis</name>
    <dbReference type="NCBI Taxonomy" id="3133167"/>
    <lineage>
        <taxon>Bacteria</taxon>
        <taxon>Bacillati</taxon>
        <taxon>Bacillota</taxon>
        <taxon>Clostridia</taxon>
        <taxon>Eubacteriales</taxon>
        <taxon>Oscillospiraceae</taxon>
        <taxon>Faecousia</taxon>
    </lineage>
</organism>
<name>A0ABV1G3I3_9FIRM</name>
<evidence type="ECO:0000313" key="3">
    <source>
        <dbReference type="Proteomes" id="UP001491552"/>
    </source>
</evidence>
<dbReference type="SUPFAM" id="SSF89550">
    <property type="entry name" value="PHP domain-like"/>
    <property type="match status" value="1"/>
</dbReference>
<dbReference type="Gene3D" id="3.20.20.140">
    <property type="entry name" value="Metal-dependent hydrolases"/>
    <property type="match status" value="1"/>
</dbReference>
<gene>
    <name evidence="2" type="ORF">WMO66_01630</name>
</gene>
<feature type="signal peptide" evidence="1">
    <location>
        <begin position="1"/>
        <end position="27"/>
    </location>
</feature>
<evidence type="ECO:0000256" key="1">
    <source>
        <dbReference type="SAM" id="SignalP"/>
    </source>
</evidence>
<protein>
    <submittedName>
        <fullName evidence="2">Uncharacterized protein</fullName>
    </submittedName>
</protein>
<dbReference type="Gene3D" id="2.60.40.10">
    <property type="entry name" value="Immunoglobulins"/>
    <property type="match status" value="1"/>
</dbReference>
<dbReference type="InterPro" id="IPR029062">
    <property type="entry name" value="Class_I_gatase-like"/>
</dbReference>
<reference evidence="2 3" key="1">
    <citation type="submission" date="2024-03" db="EMBL/GenBank/DDBJ databases">
        <title>Human intestinal bacterial collection.</title>
        <authorList>
            <person name="Pauvert C."/>
            <person name="Hitch T.C.A."/>
            <person name="Clavel T."/>
        </authorList>
    </citation>
    <scope>NUCLEOTIDE SEQUENCE [LARGE SCALE GENOMIC DNA]</scope>
    <source>
        <strain evidence="2 3">CLA-AA-H192</strain>
    </source>
</reference>
<keyword evidence="3" id="KW-1185">Reference proteome</keyword>